<dbReference type="CTD" id="145748"/>
<dbReference type="STRING" id="31033.ENSTRUP00000054305"/>
<keyword evidence="3 8" id="KW-1133">Transmembrane helix</keyword>
<keyword evidence="2 8" id="KW-0812">Transmembrane</keyword>
<reference evidence="10 11" key="1">
    <citation type="journal article" date="2011" name="Genome Biol. Evol.">
        <title>Integration of the genetic map and genome assembly of fugu facilitates insights into distinct features of genome evolution in teleosts and mammals.</title>
        <authorList>
            <person name="Kai W."/>
            <person name="Kikuchi K."/>
            <person name="Tohari S."/>
            <person name="Chew A.K."/>
            <person name="Tay A."/>
            <person name="Fujiwara A."/>
            <person name="Hosoya S."/>
            <person name="Suetake H."/>
            <person name="Naruse K."/>
            <person name="Brenner S."/>
            <person name="Suzuki Y."/>
            <person name="Venkatesh B."/>
        </authorList>
    </citation>
    <scope>NUCLEOTIDE SEQUENCE [LARGE SCALE GENOMIC DNA]</scope>
</reference>
<evidence type="ECO:0000256" key="1">
    <source>
        <dbReference type="ARBA" id="ARBA00004167"/>
    </source>
</evidence>
<dbReference type="PANTHER" id="PTHR20932:SF7">
    <property type="entry name" value="AND PUTATIVE PEPTIDOGLYCAN-BINDING DOMAIN-CONTAINING PROTEIN 4-RELATED"/>
    <property type="match status" value="1"/>
</dbReference>
<dbReference type="Ensembl" id="ENSTRUT00000051142.2">
    <property type="protein sequence ID" value="ENSTRUP00000054305.1"/>
    <property type="gene ID" value="ENSTRUG00000022031.2"/>
</dbReference>
<evidence type="ECO:0000313" key="10">
    <source>
        <dbReference type="Ensembl" id="ENSTRUP00000054305.1"/>
    </source>
</evidence>
<dbReference type="RefSeq" id="XP_003967102.2">
    <property type="nucleotide sequence ID" value="XM_003967053.3"/>
</dbReference>
<dbReference type="KEGG" id="tru:101062473"/>
<dbReference type="Gene3D" id="3.10.350.10">
    <property type="entry name" value="LysM domain"/>
    <property type="match status" value="1"/>
</dbReference>
<feature type="domain" description="LysM" evidence="9">
    <location>
        <begin position="65"/>
        <end position="109"/>
    </location>
</feature>
<evidence type="ECO:0000256" key="4">
    <source>
        <dbReference type="ARBA" id="ARBA00023136"/>
    </source>
</evidence>
<evidence type="ECO:0000256" key="8">
    <source>
        <dbReference type="SAM" id="Phobius"/>
    </source>
</evidence>
<dbReference type="InterPro" id="IPR045030">
    <property type="entry name" value="LYSM1-4"/>
</dbReference>
<dbReference type="CDD" id="cd00118">
    <property type="entry name" value="LysM"/>
    <property type="match status" value="1"/>
</dbReference>
<keyword evidence="5" id="KW-0325">Glycoprotein</keyword>
<evidence type="ECO:0000259" key="9">
    <source>
        <dbReference type="PROSITE" id="PS51782"/>
    </source>
</evidence>
<keyword evidence="11" id="KW-1185">Reference proteome</keyword>
<dbReference type="InterPro" id="IPR036779">
    <property type="entry name" value="LysM_dom_sf"/>
</dbReference>
<keyword evidence="4 8" id="KW-0472">Membrane</keyword>
<accession>A0A3B5KFY7</accession>
<feature type="transmembrane region" description="Helical" evidence="8">
    <location>
        <begin position="198"/>
        <end position="220"/>
    </location>
</feature>
<dbReference type="GeneID" id="101062473"/>
<dbReference type="Proteomes" id="UP000005226">
    <property type="component" value="Chromosome 9"/>
</dbReference>
<dbReference type="GeneTree" id="ENSGT00940000160583"/>
<evidence type="ECO:0000256" key="6">
    <source>
        <dbReference type="ARBA" id="ARBA00040995"/>
    </source>
</evidence>
<reference evidence="10" key="2">
    <citation type="submission" date="2025-08" db="UniProtKB">
        <authorList>
            <consortium name="Ensembl"/>
        </authorList>
    </citation>
    <scope>IDENTIFICATION</scope>
</reference>
<dbReference type="GO" id="GO:0016020">
    <property type="term" value="C:membrane"/>
    <property type="evidence" value="ECO:0007669"/>
    <property type="project" value="UniProtKB-SubCell"/>
</dbReference>
<dbReference type="OrthoDB" id="538216at2759"/>
<evidence type="ECO:0000256" key="7">
    <source>
        <dbReference type="SAM" id="MobiDB-lite"/>
    </source>
</evidence>
<evidence type="ECO:0000256" key="3">
    <source>
        <dbReference type="ARBA" id="ARBA00022989"/>
    </source>
</evidence>
<organism evidence="10 11">
    <name type="scientific">Takifugu rubripes</name>
    <name type="common">Japanese pufferfish</name>
    <name type="synonym">Fugu rubripes</name>
    <dbReference type="NCBI Taxonomy" id="31033"/>
    <lineage>
        <taxon>Eukaryota</taxon>
        <taxon>Metazoa</taxon>
        <taxon>Chordata</taxon>
        <taxon>Craniata</taxon>
        <taxon>Vertebrata</taxon>
        <taxon>Euteleostomi</taxon>
        <taxon>Actinopterygii</taxon>
        <taxon>Neopterygii</taxon>
        <taxon>Teleostei</taxon>
        <taxon>Neoteleostei</taxon>
        <taxon>Acanthomorphata</taxon>
        <taxon>Eupercaria</taxon>
        <taxon>Tetraodontiformes</taxon>
        <taxon>Tetradontoidea</taxon>
        <taxon>Tetraodontidae</taxon>
        <taxon>Takifugu</taxon>
    </lineage>
</organism>
<sequence>MMRRVEHGSRAFQAPVDVHASADGQIYLFKRRQNESAVSSDDEDHVVMDRKPQVCQNLERNIQFLEREVLDGDTLNKLALQYGCKVADIKRLNNLMQEQDFYALKSVRIPVQKHSFLGETSTILRDHKEDFLHSAAKLKPLDTSRTHRQPKEVSDFVMDVEQDTERLIQSTNDPDETKQPRFIVREGSLSKADCGAQWWNVVVAVLVIGIILPVFFLLFFKMKNSHVLSSADTTTQPSGGFSNASTLTPVTAAGGD</sequence>
<dbReference type="AlphaFoldDB" id="A0A3B5KFY7"/>
<dbReference type="SMART" id="SM00257">
    <property type="entry name" value="LysM"/>
    <property type="match status" value="1"/>
</dbReference>
<dbReference type="FunCoup" id="A0A3B5KFY7">
    <property type="interactions" value="668"/>
</dbReference>
<protein>
    <recommendedName>
        <fullName evidence="6">LysM and putative peptidoglycan-binding domain-containing protein 4</fullName>
    </recommendedName>
</protein>
<feature type="compositionally biased region" description="Polar residues" evidence="7">
    <location>
        <begin position="231"/>
        <end position="249"/>
    </location>
</feature>
<dbReference type="InterPro" id="IPR018392">
    <property type="entry name" value="LysM"/>
</dbReference>
<name>A0A3B5KFY7_TAKRU</name>
<comment type="subcellular location">
    <subcellularLocation>
        <location evidence="1">Membrane</location>
        <topology evidence="1">Single-pass membrane protein</topology>
    </subcellularLocation>
</comment>
<feature type="region of interest" description="Disordered" evidence="7">
    <location>
        <begin position="231"/>
        <end position="256"/>
    </location>
</feature>
<dbReference type="PROSITE" id="PS51782">
    <property type="entry name" value="LYSM"/>
    <property type="match status" value="1"/>
</dbReference>
<dbReference type="InParanoid" id="A0A3B5KFY7"/>
<evidence type="ECO:0000256" key="5">
    <source>
        <dbReference type="ARBA" id="ARBA00023180"/>
    </source>
</evidence>
<dbReference type="PANTHER" id="PTHR20932">
    <property type="entry name" value="LYSM AND PUTATIVE PEPTIDOGLYCAN-BINDING DOMAIN-CONTAINING PROTEIN"/>
    <property type="match status" value="1"/>
</dbReference>
<evidence type="ECO:0000256" key="2">
    <source>
        <dbReference type="ARBA" id="ARBA00022692"/>
    </source>
</evidence>
<proteinExistence type="predicted"/>
<reference evidence="10" key="3">
    <citation type="submission" date="2025-09" db="UniProtKB">
        <authorList>
            <consortium name="Ensembl"/>
        </authorList>
    </citation>
    <scope>IDENTIFICATION</scope>
</reference>
<dbReference type="OMA" id="YVFLYSD"/>
<evidence type="ECO:0000313" key="11">
    <source>
        <dbReference type="Proteomes" id="UP000005226"/>
    </source>
</evidence>
<gene>
    <name evidence="10" type="primary">lysmd4</name>
</gene>
<dbReference type="Pfam" id="PF01476">
    <property type="entry name" value="LysM"/>
    <property type="match status" value="1"/>
</dbReference>